<dbReference type="AlphaFoldDB" id="A0A7K3VW07"/>
<dbReference type="PRINTS" id="PR00364">
    <property type="entry name" value="DISEASERSIST"/>
</dbReference>
<organism evidence="4 5">
    <name type="scientific">Rhizobium leguminosarum</name>
    <dbReference type="NCBI Taxonomy" id="384"/>
    <lineage>
        <taxon>Bacteria</taxon>
        <taxon>Pseudomonadati</taxon>
        <taxon>Pseudomonadota</taxon>
        <taxon>Alphaproteobacteria</taxon>
        <taxon>Hyphomicrobiales</taxon>
        <taxon>Rhizobiaceae</taxon>
        <taxon>Rhizobium/Agrobacterium group</taxon>
        <taxon>Rhizobium</taxon>
    </lineage>
</organism>
<evidence type="ECO:0000256" key="2">
    <source>
        <dbReference type="PROSITE-ProRule" id="PRU01091"/>
    </source>
</evidence>
<dbReference type="Pfam" id="PF13191">
    <property type="entry name" value="AAA_16"/>
    <property type="match status" value="1"/>
</dbReference>
<feature type="DNA-binding region" description="OmpR/PhoB-type" evidence="2">
    <location>
        <begin position="8"/>
        <end position="105"/>
    </location>
</feature>
<evidence type="ECO:0000313" key="5">
    <source>
        <dbReference type="Proteomes" id="UP000471705"/>
    </source>
</evidence>
<evidence type="ECO:0000259" key="3">
    <source>
        <dbReference type="PROSITE" id="PS51755"/>
    </source>
</evidence>
<dbReference type="InterPro" id="IPR041664">
    <property type="entry name" value="AAA_16"/>
</dbReference>
<dbReference type="GO" id="GO:0003677">
    <property type="term" value="F:DNA binding"/>
    <property type="evidence" value="ECO:0007669"/>
    <property type="project" value="UniProtKB-UniRule"/>
</dbReference>
<dbReference type="RefSeq" id="WP_164050641.1">
    <property type="nucleotide sequence ID" value="NZ_WUFV01000040.1"/>
</dbReference>
<dbReference type="SMART" id="SM00862">
    <property type="entry name" value="Trans_reg_C"/>
    <property type="match status" value="1"/>
</dbReference>
<accession>A0A7K3VW07</accession>
<dbReference type="InterPro" id="IPR011990">
    <property type="entry name" value="TPR-like_helical_dom_sf"/>
</dbReference>
<dbReference type="PANTHER" id="PTHR47691:SF3">
    <property type="entry name" value="HTH-TYPE TRANSCRIPTIONAL REGULATOR RV0890C-RELATED"/>
    <property type="match status" value="1"/>
</dbReference>
<dbReference type="Proteomes" id="UP000471705">
    <property type="component" value="Unassembled WGS sequence"/>
</dbReference>
<protein>
    <submittedName>
        <fullName evidence="4">AAA family ATPase</fullName>
    </submittedName>
</protein>
<dbReference type="Gene3D" id="3.40.50.300">
    <property type="entry name" value="P-loop containing nucleotide triphosphate hydrolases"/>
    <property type="match status" value="1"/>
</dbReference>
<dbReference type="InterPro" id="IPR016032">
    <property type="entry name" value="Sig_transdc_resp-reg_C-effctor"/>
</dbReference>
<reference evidence="4 5" key="1">
    <citation type="submission" date="2019-12" db="EMBL/GenBank/DDBJ databases">
        <title>Rhizobium genotypes associated with high levels of biological nitrogen fixation by grain legumes in a temperate-maritime cropping system.</title>
        <authorList>
            <person name="Maluk M."/>
            <person name="Francesc Ferrando Molina F."/>
            <person name="Lopez Del Egido L."/>
            <person name="Lafos M."/>
            <person name="Langarica-Fuentes A."/>
            <person name="Gebre Yohannes G."/>
            <person name="Young M.W."/>
            <person name="Martin P."/>
            <person name="Gantlett R."/>
            <person name="Kenicer G."/>
            <person name="Hawes C."/>
            <person name="Begg G.S."/>
            <person name="Quilliam R.S."/>
            <person name="Squire G.R."/>
            <person name="Poole P.S."/>
            <person name="Young P.W."/>
            <person name="Iannetta P.M."/>
            <person name="James E.K."/>
        </authorList>
    </citation>
    <scope>NUCLEOTIDE SEQUENCE [LARGE SCALE GENOMIC DNA]</scope>
    <source>
        <strain evidence="4 5">JHI54</strain>
    </source>
</reference>
<dbReference type="GO" id="GO:0000160">
    <property type="term" value="P:phosphorelay signal transduction system"/>
    <property type="evidence" value="ECO:0007669"/>
    <property type="project" value="InterPro"/>
</dbReference>
<dbReference type="PANTHER" id="PTHR47691">
    <property type="entry name" value="REGULATOR-RELATED"/>
    <property type="match status" value="1"/>
</dbReference>
<sequence length="969" mass="106811">MVSRQQESTEYRFGPYLLIPQRQLLLRGGIPVRIGGRSFDILTLLVRRAGEDVSKSELLTFCWPSTYVHESNLKVNVASLRRTLDAGSADAYITTLSNFGYRFTAAVSREQPETFPEQVASISRSIRQPTDVIGRAAEIHQLAKLLVKTRCLSIVGPGGMGKTTIALALAHHVRSTYSHGVEFVDMSTVGDPAYAPAAIAAGVGARQHSDDALAEIVSVLQERHTLLVVDNCEHLLSSIASIANRLLNALPSLTILTTSREPLSIAYEQVHRLASLSVPQPHQSLTASEANNFGAIRLFVTRASGMANYVLSDADAPLIAAICRRLDGIPLAIELAASKTFAYGVRTLNTMLEQKLLFPKNSERNAPTRQQTMLATLDWSYRLLSEDEAALLRVTSVFSGKFQLEDAVAVAEQISFDATQTIDGLERLASKSLVYAEHHDGFVVYRLLESTRAFASERLRETGEDRAALLIYARRVLALFERASVEADARDKSEWMLDYARRVDDARSVMNWAFEAGGDRLLGIQLTAAVIPLWYELSALSEMRSRVETALRFAREMTNCPPELTMKLVGALASTSAFVQQLPQNTEASWRECYELGIQTRSVKYEIMGLWGLCAFLIYTGRTMEALERLKDCVSLAQSQSDSHAVDEAHRMMATAEIYLGRIAEARQRLEQLAARHRKANDPTRFARFHSERGVGVRCTLALALFVSGEPQRAMLFVRAAVERAMVSGHVVSLGNALAVFAVPIAFWSGDYTAADEFLQAAEQNGRMDDTGAWREVCHFFKSALRTKRQEMGALDDLQARLRKMMVARQVLRAPIYHAMVAEALLESGMASEGMVWAEEAFQLAKAQDANWCMPEILRVKALLELQSGSSEAAEVTLRSAISKANLMGAYFFELKASLSLARCLVATNRPHEALEVLDSSCARFAPTDRFTDLSVARELLAQTQSGRGGRVLDSIHIGMATSQAGSGQ</sequence>
<dbReference type="InterPro" id="IPR036388">
    <property type="entry name" value="WH-like_DNA-bd_sf"/>
</dbReference>
<dbReference type="InterPro" id="IPR027417">
    <property type="entry name" value="P-loop_NTPase"/>
</dbReference>
<evidence type="ECO:0000256" key="1">
    <source>
        <dbReference type="ARBA" id="ARBA00023125"/>
    </source>
</evidence>
<dbReference type="SUPFAM" id="SSF46894">
    <property type="entry name" value="C-terminal effector domain of the bipartite response regulators"/>
    <property type="match status" value="1"/>
</dbReference>
<dbReference type="Pfam" id="PF00486">
    <property type="entry name" value="Trans_reg_C"/>
    <property type="match status" value="1"/>
</dbReference>
<dbReference type="InterPro" id="IPR003593">
    <property type="entry name" value="AAA+_ATPase"/>
</dbReference>
<evidence type="ECO:0000313" key="4">
    <source>
        <dbReference type="EMBL" id="NEK20341.1"/>
    </source>
</evidence>
<dbReference type="PROSITE" id="PS51755">
    <property type="entry name" value="OMPR_PHOB"/>
    <property type="match status" value="1"/>
</dbReference>
<dbReference type="InterPro" id="IPR058852">
    <property type="entry name" value="HTH_77"/>
</dbReference>
<dbReference type="GO" id="GO:0006355">
    <property type="term" value="P:regulation of DNA-templated transcription"/>
    <property type="evidence" value="ECO:0007669"/>
    <property type="project" value="InterPro"/>
</dbReference>
<dbReference type="Gene3D" id="1.10.10.10">
    <property type="entry name" value="Winged helix-like DNA-binding domain superfamily/Winged helix DNA-binding domain"/>
    <property type="match status" value="1"/>
</dbReference>
<comment type="caution">
    <text evidence="4">The sequence shown here is derived from an EMBL/GenBank/DDBJ whole genome shotgun (WGS) entry which is preliminary data.</text>
</comment>
<proteinExistence type="predicted"/>
<dbReference type="Pfam" id="PF25872">
    <property type="entry name" value="HTH_77"/>
    <property type="match status" value="1"/>
</dbReference>
<dbReference type="Gene3D" id="1.25.40.10">
    <property type="entry name" value="Tetratricopeptide repeat domain"/>
    <property type="match status" value="1"/>
</dbReference>
<name>A0A7K3VW07_RHILE</name>
<dbReference type="EMBL" id="WUFV01000040">
    <property type="protein sequence ID" value="NEK20341.1"/>
    <property type="molecule type" value="Genomic_DNA"/>
</dbReference>
<dbReference type="SMART" id="SM00382">
    <property type="entry name" value="AAA"/>
    <property type="match status" value="1"/>
</dbReference>
<dbReference type="InterPro" id="IPR001867">
    <property type="entry name" value="OmpR/PhoB-type_DNA-bd"/>
</dbReference>
<feature type="domain" description="OmpR/PhoB-type" evidence="3">
    <location>
        <begin position="8"/>
        <end position="105"/>
    </location>
</feature>
<dbReference type="SUPFAM" id="SSF52540">
    <property type="entry name" value="P-loop containing nucleoside triphosphate hydrolases"/>
    <property type="match status" value="1"/>
</dbReference>
<keyword evidence="1 2" id="KW-0238">DNA-binding</keyword>
<gene>
    <name evidence="4" type="ORF">GR257_36885</name>
</gene>
<dbReference type="CDD" id="cd00383">
    <property type="entry name" value="trans_reg_C"/>
    <property type="match status" value="1"/>
</dbReference>
<dbReference type="SUPFAM" id="SSF48452">
    <property type="entry name" value="TPR-like"/>
    <property type="match status" value="2"/>
</dbReference>